<feature type="region of interest" description="Disordered" evidence="1">
    <location>
        <begin position="773"/>
        <end position="1033"/>
    </location>
</feature>
<dbReference type="STRING" id="1561998.A0A1I7T497"/>
<feature type="region of interest" description="Disordered" evidence="1">
    <location>
        <begin position="490"/>
        <end position="625"/>
    </location>
</feature>
<proteinExistence type="predicted"/>
<dbReference type="Proteomes" id="UP000095282">
    <property type="component" value="Unplaced"/>
</dbReference>
<feature type="compositionally biased region" description="Basic and acidic residues" evidence="1">
    <location>
        <begin position="614"/>
        <end position="625"/>
    </location>
</feature>
<feature type="compositionally biased region" description="Basic and acidic residues" evidence="1">
    <location>
        <begin position="570"/>
        <end position="599"/>
    </location>
</feature>
<accession>A0A1I7T497</accession>
<feature type="compositionally biased region" description="Acidic residues" evidence="1">
    <location>
        <begin position="1012"/>
        <end position="1025"/>
    </location>
</feature>
<feature type="compositionally biased region" description="Basic and acidic residues" evidence="1">
    <location>
        <begin position="832"/>
        <end position="882"/>
    </location>
</feature>
<feature type="compositionally biased region" description="Basic and acidic residues" evidence="1">
    <location>
        <begin position="450"/>
        <end position="468"/>
    </location>
</feature>
<feature type="compositionally biased region" description="Basic and acidic residues" evidence="1">
    <location>
        <begin position="502"/>
        <end position="527"/>
    </location>
</feature>
<feature type="compositionally biased region" description="Basic residues" evidence="1">
    <location>
        <begin position="818"/>
        <end position="831"/>
    </location>
</feature>
<protein>
    <submittedName>
        <fullName evidence="3">Uncharacterized protein</fullName>
    </submittedName>
</protein>
<dbReference type="AlphaFoldDB" id="A0A1I7T497"/>
<dbReference type="WBParaSite" id="Csp11.Scaffold50.g303.t1">
    <property type="protein sequence ID" value="Csp11.Scaffold50.g303.t1"/>
    <property type="gene ID" value="Csp11.Scaffold50.g303"/>
</dbReference>
<keyword evidence="2" id="KW-1185">Reference proteome</keyword>
<feature type="compositionally biased region" description="Basic and acidic residues" evidence="1">
    <location>
        <begin position="897"/>
        <end position="921"/>
    </location>
</feature>
<feature type="compositionally biased region" description="Basic and acidic residues" evidence="1">
    <location>
        <begin position="775"/>
        <end position="817"/>
    </location>
</feature>
<reference evidence="3" key="1">
    <citation type="submission" date="2016-11" db="UniProtKB">
        <authorList>
            <consortium name="WormBaseParasite"/>
        </authorList>
    </citation>
    <scope>IDENTIFICATION</scope>
</reference>
<evidence type="ECO:0000313" key="2">
    <source>
        <dbReference type="Proteomes" id="UP000095282"/>
    </source>
</evidence>
<feature type="region of interest" description="Disordered" evidence="1">
    <location>
        <begin position="443"/>
        <end position="468"/>
    </location>
</feature>
<organism evidence="2 3">
    <name type="scientific">Caenorhabditis tropicalis</name>
    <dbReference type="NCBI Taxonomy" id="1561998"/>
    <lineage>
        <taxon>Eukaryota</taxon>
        <taxon>Metazoa</taxon>
        <taxon>Ecdysozoa</taxon>
        <taxon>Nematoda</taxon>
        <taxon>Chromadorea</taxon>
        <taxon>Rhabditida</taxon>
        <taxon>Rhabditina</taxon>
        <taxon>Rhabditomorpha</taxon>
        <taxon>Rhabditoidea</taxon>
        <taxon>Rhabditidae</taxon>
        <taxon>Peloderinae</taxon>
        <taxon>Caenorhabditis</taxon>
    </lineage>
</organism>
<feature type="compositionally biased region" description="Basic residues" evidence="1">
    <location>
        <begin position="600"/>
        <end position="613"/>
    </location>
</feature>
<name>A0A1I7T497_9PELO</name>
<sequence>METHPKLKTISLIETSLTNRQHQENIDVTLLTTTTLESTWECIEHYISDNCCRKEEFIGGCNYMLLECLFKRIEDFILQEYEFQSEDSLRKLFYGLLDMRKTFMCCPIIEMSIARCLSASHLNERSGMFTQEENYLLIDDCLDWGNHKRWHKSNGQNFLTSSVVNDLFDIYACEDVRFPMDSPEKMEMLCKQVIELSEFNIYRFEDVLIVCHIFDKFREAVPARRILEQSSGADLQSLLCSILEKGFRPLTQNRLLGKYIFEILDLWLSLGESEMIISFFQLIPIITSYIEDFFLDDEVLNLILGCMEKVLSIAHPSQFPSFFSKENFETYRRVLLKDAFRQKMTKILVLLVIKLNFHNRSEPAYIEELSVLVSNDITRFLNARESNERFTTTTSFFDFIINEKRREVKQDEEGKSFTIVWARKILSFLHDYITREELEEELNSDNSFSDSDHDSEHRFSDGNDGEINGREHNAWEIDVMYNFSDRHVRDDRRYSPRRSRSRSVERRRSHDDSDDQHRNEGRYDRRYSPRRGRSGSERRRGSHDDSDYSEDGHRNGRRYDRRYSPRRSRSGSERRRGSHDDSDYSEDRYRNQRRDDRRYSPRRSRSGNMRRRGSHNDSDYSEDGYRNKEEMIEDTHHVEVVVGVNDVVVHMMNRITQKTGTGTKEEMIEDTHHVEVVVEVNDVVVHTMILITRETVTGMNGKTIDETPHVEVVVEVWNAAGVHTMNRITRKMGTGTEGDMIDNILHIEAVVEVNDVVVHTMILITRETVTGMNGKIDRRDSPRRSRSRSVERRRGSHDESDHSEDGHRNGRRYDRQYSPRRSRSGSQRRRGSHDDSDHSGDRHRDERQNDRRDSPRRSRSRSVERRRSHDDSDDQHRNDRRYSPRRSRSGSMGRCGSHNDSDHSEGRHRNDQRYNSDREHGSSAGREYFSDENEEEDNHRHHGSDDNLEYNNTPNRNVDYDGNASDNTADYHNNSSNSDRESNNTRRSSSHNGSKKILNSDENSEERRDGEDGYESDMDDTDDDEPVAKRLRI</sequence>
<evidence type="ECO:0000313" key="3">
    <source>
        <dbReference type="WBParaSite" id="Csp11.Scaffold50.g303.t1"/>
    </source>
</evidence>
<feature type="compositionally biased region" description="Basic and acidic residues" evidence="1">
    <location>
        <begin position="534"/>
        <end position="563"/>
    </location>
</feature>
<evidence type="ECO:0000256" key="1">
    <source>
        <dbReference type="SAM" id="MobiDB-lite"/>
    </source>
</evidence>